<dbReference type="AlphaFoldDB" id="A0A7J7J2I7"/>
<name>A0A7J7J2I7_BUGNE</name>
<accession>A0A7J7J2I7</accession>
<keyword evidence="2" id="KW-0472">Membrane</keyword>
<evidence type="ECO:0000256" key="2">
    <source>
        <dbReference type="SAM" id="Phobius"/>
    </source>
</evidence>
<gene>
    <name evidence="3" type="ORF">EB796_021784</name>
</gene>
<proteinExistence type="predicted"/>
<evidence type="ECO:0000313" key="4">
    <source>
        <dbReference type="Proteomes" id="UP000593567"/>
    </source>
</evidence>
<comment type="caution">
    <text evidence="3">The sequence shown here is derived from an EMBL/GenBank/DDBJ whole genome shotgun (WGS) entry which is preliminary data.</text>
</comment>
<feature type="compositionally biased region" description="Polar residues" evidence="1">
    <location>
        <begin position="72"/>
        <end position="82"/>
    </location>
</feature>
<feature type="transmembrane region" description="Helical" evidence="2">
    <location>
        <begin position="36"/>
        <end position="58"/>
    </location>
</feature>
<keyword evidence="2" id="KW-1133">Transmembrane helix</keyword>
<dbReference type="EMBL" id="VXIV02003206">
    <property type="protein sequence ID" value="KAF6019894.1"/>
    <property type="molecule type" value="Genomic_DNA"/>
</dbReference>
<evidence type="ECO:0000256" key="1">
    <source>
        <dbReference type="SAM" id="MobiDB-lite"/>
    </source>
</evidence>
<keyword evidence="4" id="KW-1185">Reference proteome</keyword>
<organism evidence="3 4">
    <name type="scientific">Bugula neritina</name>
    <name type="common">Brown bryozoan</name>
    <name type="synonym">Sertularia neritina</name>
    <dbReference type="NCBI Taxonomy" id="10212"/>
    <lineage>
        <taxon>Eukaryota</taxon>
        <taxon>Metazoa</taxon>
        <taxon>Spiralia</taxon>
        <taxon>Lophotrochozoa</taxon>
        <taxon>Bryozoa</taxon>
        <taxon>Gymnolaemata</taxon>
        <taxon>Cheilostomatida</taxon>
        <taxon>Flustrina</taxon>
        <taxon>Buguloidea</taxon>
        <taxon>Bugulidae</taxon>
        <taxon>Bugula</taxon>
    </lineage>
</organism>
<feature type="region of interest" description="Disordered" evidence="1">
    <location>
        <begin position="63"/>
        <end position="83"/>
    </location>
</feature>
<sequence>MCSAPTAGLKFITHVSSSLSVLATTAAPKGLSSSHIGIIVGVLVAVLLITVVVLFIIFRRRRASKKSLKKPTGTSEVYSDTTAPLDEESRVMLKSGER</sequence>
<reference evidence="3" key="1">
    <citation type="submission" date="2020-06" db="EMBL/GenBank/DDBJ databases">
        <title>Draft genome of Bugula neritina, a colonial animal packing powerful symbionts and potential medicines.</title>
        <authorList>
            <person name="Rayko M."/>
        </authorList>
    </citation>
    <scope>NUCLEOTIDE SEQUENCE [LARGE SCALE GENOMIC DNA]</scope>
    <source>
        <strain evidence="3">Kwan_BN1</strain>
    </source>
</reference>
<dbReference type="Proteomes" id="UP000593567">
    <property type="component" value="Unassembled WGS sequence"/>
</dbReference>
<protein>
    <submittedName>
        <fullName evidence="3">Uncharacterized protein</fullName>
    </submittedName>
</protein>
<keyword evidence="2" id="KW-0812">Transmembrane</keyword>
<evidence type="ECO:0000313" key="3">
    <source>
        <dbReference type="EMBL" id="KAF6019894.1"/>
    </source>
</evidence>